<accession>A0ABQ9XWX7</accession>
<sequence length="147" mass="15069">MSSHTAFSLSGTAILKLMANNDFSNGAVGSLVRMEGGKIEMESSSFEKAVLSSSLISGSGSMSIISSSFTSLVESTESSSNSDGSRALTLSIGNNQKVEIGAVSKPVYFTSCSSRGDGGALHCTLSGDGILSISHTTFTDRPSTKPV</sequence>
<evidence type="ECO:0000313" key="1">
    <source>
        <dbReference type="EMBL" id="KAK2955969.1"/>
    </source>
</evidence>
<proteinExistence type="predicted"/>
<dbReference type="EMBL" id="JARBJD010000061">
    <property type="protein sequence ID" value="KAK2955969.1"/>
    <property type="molecule type" value="Genomic_DNA"/>
</dbReference>
<evidence type="ECO:0000313" key="2">
    <source>
        <dbReference type="Proteomes" id="UP001281761"/>
    </source>
</evidence>
<dbReference type="Proteomes" id="UP001281761">
    <property type="component" value="Unassembled WGS sequence"/>
</dbReference>
<keyword evidence="2" id="KW-1185">Reference proteome</keyword>
<name>A0ABQ9XWX7_9EUKA</name>
<protein>
    <submittedName>
        <fullName evidence="1">Uncharacterized protein</fullName>
    </submittedName>
</protein>
<reference evidence="1 2" key="1">
    <citation type="journal article" date="2022" name="bioRxiv">
        <title>Genomics of Preaxostyla Flagellates Illuminates Evolutionary Transitions and the Path Towards Mitochondrial Loss.</title>
        <authorList>
            <person name="Novak L.V.F."/>
            <person name="Treitli S.C."/>
            <person name="Pyrih J."/>
            <person name="Halakuc P."/>
            <person name="Pipaliya S.V."/>
            <person name="Vacek V."/>
            <person name="Brzon O."/>
            <person name="Soukal P."/>
            <person name="Eme L."/>
            <person name="Dacks J.B."/>
            <person name="Karnkowska A."/>
            <person name="Elias M."/>
            <person name="Hampl V."/>
        </authorList>
    </citation>
    <scope>NUCLEOTIDE SEQUENCE [LARGE SCALE GENOMIC DNA]</scope>
    <source>
        <strain evidence="1">NAU3</strain>
        <tissue evidence="1">Gut</tissue>
    </source>
</reference>
<gene>
    <name evidence="1" type="ORF">BLNAU_9129</name>
</gene>
<comment type="caution">
    <text evidence="1">The sequence shown here is derived from an EMBL/GenBank/DDBJ whole genome shotgun (WGS) entry which is preliminary data.</text>
</comment>
<organism evidence="1 2">
    <name type="scientific">Blattamonas nauphoetae</name>
    <dbReference type="NCBI Taxonomy" id="2049346"/>
    <lineage>
        <taxon>Eukaryota</taxon>
        <taxon>Metamonada</taxon>
        <taxon>Preaxostyla</taxon>
        <taxon>Oxymonadida</taxon>
        <taxon>Blattamonas</taxon>
    </lineage>
</organism>